<dbReference type="InterPro" id="IPR029063">
    <property type="entry name" value="SAM-dependent_MTases_sf"/>
</dbReference>
<proteinExistence type="inferred from homology"/>
<dbReference type="GO" id="GO:0002098">
    <property type="term" value="P:tRNA wobble uridine modification"/>
    <property type="evidence" value="ECO:0007669"/>
    <property type="project" value="TreeGrafter"/>
</dbReference>
<dbReference type="STRING" id="1157962.A0A250XEG6"/>
<dbReference type="PROSITE" id="PS51471">
    <property type="entry name" value="FE2OG_OXY"/>
    <property type="match status" value="1"/>
</dbReference>
<name>A0A250XEG6_9CHLO</name>
<evidence type="ECO:0000256" key="1">
    <source>
        <dbReference type="ARBA" id="ARBA00007879"/>
    </source>
</evidence>
<dbReference type="AlphaFoldDB" id="A0A250XEG6"/>
<dbReference type="GO" id="GO:0000049">
    <property type="term" value="F:tRNA binding"/>
    <property type="evidence" value="ECO:0007669"/>
    <property type="project" value="TreeGrafter"/>
</dbReference>
<sequence>MVSDLPGNRYWFCRPQNQKEPTRFLFVGSKADGNDVDRILLIFSEYGSVEAVVKHPSSPYVYFVIFQEAGHAKTALANVGGLNLHSHGFTSIKYAEARVIEDQAITEQDTQLQQEKTVYSASETGIPGLFLLYDFINSEEEELLLSSLDHEEDSNSATSKSHYPDDSSFKRFESQLKASESMNIALGTWERVSKRRVQHFGFRFDYATRSFSSSLGPLPPLIADVAEKISKLPEVGMPLDQVTANDYAPGVGLAPHIDTHFAFTGPIISLSLGSHCTMELKKGVESSSSGTTPALESDSRGEEGQPSSTEVSSCLLFLPRRSLLILSGESRYAWQHGITAWKSDMFHGQSLERQRRVSLTLRKVRGYACDCDYPKCCDSQEAPLVPTRLATKISTVSSVNMSTDHNNRAADLSAEHSNALCSEYASLGDKDRNLPAGSCTRHPSVIATEIASEAALKQLELDHVVDVYDAIAQHFSATRFAIWPKVKEFMDLLPKGAVVADVGCGNGKYFGVRDDVAVIGSDRSSGLASVAGRRLEAVGMVGSHFTPGAPPGADVFVADALSLPYRPSSCDAALCIAVLHHLSSAARRLKLLEQLILLLKPGGQAIVTVWATEQEEPEKTVKKWTLILPSSNGHNAEAIPPLLQQGSGGGDNGYFSTSKSRASGSGSCEETERSRFSEESRTEERTGKVQAPTASGGADYFVPWNLPCHRAEAQGALNAGKMKIDKAKGSVVFQRYYHLFTKEELSGLVATMPNAKILDVFYDKSNWCIVFEKTSNSVN</sequence>
<dbReference type="CDD" id="cd02440">
    <property type="entry name" value="AdoMet_MTases"/>
    <property type="match status" value="1"/>
</dbReference>
<dbReference type="SUPFAM" id="SSF54928">
    <property type="entry name" value="RNA-binding domain, RBD"/>
    <property type="match status" value="1"/>
</dbReference>
<feature type="region of interest" description="Disordered" evidence="6">
    <location>
        <begin position="282"/>
        <end position="308"/>
    </location>
</feature>
<dbReference type="EMBL" id="BEGY01000063">
    <property type="protein sequence ID" value="GAX81302.1"/>
    <property type="molecule type" value="Genomic_DNA"/>
</dbReference>
<dbReference type="PANTHER" id="PTHR13069:SF21">
    <property type="entry name" value="ALKYLATED DNA REPAIR PROTEIN ALKB HOMOLOG 8"/>
    <property type="match status" value="1"/>
</dbReference>
<evidence type="ECO:0000256" key="3">
    <source>
        <dbReference type="ARBA" id="ARBA00022679"/>
    </source>
</evidence>
<dbReference type="InterPro" id="IPR035979">
    <property type="entry name" value="RBD_domain_sf"/>
</dbReference>
<dbReference type="Pfam" id="PF08241">
    <property type="entry name" value="Methyltransf_11"/>
    <property type="match status" value="1"/>
</dbReference>
<dbReference type="Gene3D" id="3.30.70.330">
    <property type="match status" value="1"/>
</dbReference>
<dbReference type="GO" id="GO:0005737">
    <property type="term" value="C:cytoplasm"/>
    <property type="evidence" value="ECO:0007669"/>
    <property type="project" value="TreeGrafter"/>
</dbReference>
<keyword evidence="9" id="KW-1185">Reference proteome</keyword>
<evidence type="ECO:0000259" key="7">
    <source>
        <dbReference type="PROSITE" id="PS51471"/>
    </source>
</evidence>
<feature type="compositionally biased region" description="Basic and acidic residues" evidence="6">
    <location>
        <begin position="670"/>
        <end position="687"/>
    </location>
</feature>
<dbReference type="InterPro" id="IPR012677">
    <property type="entry name" value="Nucleotide-bd_a/b_plait_sf"/>
</dbReference>
<dbReference type="OrthoDB" id="271595at2759"/>
<feature type="compositionally biased region" description="Polar residues" evidence="6">
    <location>
        <begin position="285"/>
        <end position="294"/>
    </location>
</feature>
<dbReference type="InterPro" id="IPR005123">
    <property type="entry name" value="Oxoglu/Fe-dep_dioxygenase_dom"/>
</dbReference>
<feature type="domain" description="Fe2OG dioxygenase" evidence="7">
    <location>
        <begin position="238"/>
        <end position="365"/>
    </location>
</feature>
<organism evidence="8 9">
    <name type="scientific">Chlamydomonas eustigma</name>
    <dbReference type="NCBI Taxonomy" id="1157962"/>
    <lineage>
        <taxon>Eukaryota</taxon>
        <taxon>Viridiplantae</taxon>
        <taxon>Chlorophyta</taxon>
        <taxon>core chlorophytes</taxon>
        <taxon>Chlorophyceae</taxon>
        <taxon>CS clade</taxon>
        <taxon>Chlamydomonadales</taxon>
        <taxon>Chlamydomonadaceae</taxon>
        <taxon>Chlamydomonas</taxon>
    </lineage>
</organism>
<dbReference type="GO" id="GO:0005634">
    <property type="term" value="C:nucleus"/>
    <property type="evidence" value="ECO:0007669"/>
    <property type="project" value="TreeGrafter"/>
</dbReference>
<protein>
    <recommendedName>
        <fullName evidence="7">Fe2OG dioxygenase domain-containing protein</fullName>
    </recommendedName>
</protein>
<evidence type="ECO:0000256" key="6">
    <source>
        <dbReference type="SAM" id="MobiDB-lite"/>
    </source>
</evidence>
<feature type="compositionally biased region" description="Low complexity" evidence="6">
    <location>
        <begin position="656"/>
        <end position="667"/>
    </location>
</feature>
<dbReference type="GO" id="GO:0030488">
    <property type="term" value="P:tRNA methylation"/>
    <property type="evidence" value="ECO:0007669"/>
    <property type="project" value="TreeGrafter"/>
</dbReference>
<dbReference type="SUPFAM" id="SSF51197">
    <property type="entry name" value="Clavaminate synthase-like"/>
    <property type="match status" value="1"/>
</dbReference>
<evidence type="ECO:0000256" key="4">
    <source>
        <dbReference type="ARBA" id="ARBA00022833"/>
    </source>
</evidence>
<dbReference type="GO" id="GO:0008757">
    <property type="term" value="F:S-adenosylmethionine-dependent methyltransferase activity"/>
    <property type="evidence" value="ECO:0007669"/>
    <property type="project" value="InterPro"/>
</dbReference>
<gene>
    <name evidence="8" type="ORF">CEUSTIGMA_g8733.t1</name>
</gene>
<dbReference type="Gene3D" id="3.40.50.150">
    <property type="entry name" value="Vaccinia Virus protein VP39"/>
    <property type="match status" value="1"/>
</dbReference>
<dbReference type="InterPro" id="IPR013216">
    <property type="entry name" value="Methyltransf_11"/>
</dbReference>
<accession>A0A250XEG6</accession>
<dbReference type="Gene3D" id="2.60.120.590">
    <property type="entry name" value="Alpha-ketoglutarate-dependent dioxygenase AlkB-like"/>
    <property type="match status" value="1"/>
</dbReference>
<dbReference type="SUPFAM" id="SSF53335">
    <property type="entry name" value="S-adenosyl-L-methionine-dependent methyltransferases"/>
    <property type="match status" value="1"/>
</dbReference>
<dbReference type="Pfam" id="PF13532">
    <property type="entry name" value="2OG-FeII_Oxy_2"/>
    <property type="match status" value="1"/>
</dbReference>
<keyword evidence="4" id="KW-0862">Zinc</keyword>
<evidence type="ECO:0000313" key="8">
    <source>
        <dbReference type="EMBL" id="GAX81302.1"/>
    </source>
</evidence>
<dbReference type="PANTHER" id="PTHR13069">
    <property type="entry name" value="ALKYLATED DNA REPAIR PROTEIN ALKB HOMOLOG 8"/>
    <property type="match status" value="1"/>
</dbReference>
<dbReference type="InterPro" id="IPR027450">
    <property type="entry name" value="AlkB-like"/>
</dbReference>
<dbReference type="InterPro" id="IPR037151">
    <property type="entry name" value="AlkB-like_sf"/>
</dbReference>
<dbReference type="Proteomes" id="UP000232323">
    <property type="component" value="Unassembled WGS sequence"/>
</dbReference>
<feature type="region of interest" description="Disordered" evidence="6">
    <location>
        <begin position="148"/>
        <end position="167"/>
    </location>
</feature>
<feature type="region of interest" description="Disordered" evidence="6">
    <location>
        <begin position="650"/>
        <end position="694"/>
    </location>
</feature>
<dbReference type="InterPro" id="IPR051422">
    <property type="entry name" value="AlkB_tRNA_MeTrf/Diox"/>
</dbReference>
<reference evidence="8 9" key="1">
    <citation type="submission" date="2017-08" db="EMBL/GenBank/DDBJ databases">
        <title>Acidophilic green algal genome provides insights into adaptation to an acidic environment.</title>
        <authorList>
            <person name="Hirooka S."/>
            <person name="Hirose Y."/>
            <person name="Kanesaki Y."/>
            <person name="Higuchi S."/>
            <person name="Fujiwara T."/>
            <person name="Onuma R."/>
            <person name="Era A."/>
            <person name="Ohbayashi R."/>
            <person name="Uzuka A."/>
            <person name="Nozaki H."/>
            <person name="Yoshikawa H."/>
            <person name="Miyagishima S.Y."/>
        </authorList>
    </citation>
    <scope>NUCLEOTIDE SEQUENCE [LARGE SCALE GENOMIC DNA]</scope>
    <source>
        <strain evidence="8 9">NIES-2499</strain>
    </source>
</reference>
<dbReference type="GO" id="GO:0106335">
    <property type="term" value="F:tRNA (5-carboxymethyluridine(34)-5-O)-methyltransferase activity"/>
    <property type="evidence" value="ECO:0007669"/>
    <property type="project" value="TreeGrafter"/>
</dbReference>
<comment type="similarity">
    <text evidence="1">Belongs to the alkB family.</text>
</comment>
<evidence type="ECO:0000256" key="2">
    <source>
        <dbReference type="ARBA" id="ARBA00022603"/>
    </source>
</evidence>
<keyword evidence="3" id="KW-0808">Transferase</keyword>
<keyword evidence="2" id="KW-0489">Methyltransferase</keyword>
<evidence type="ECO:0000313" key="9">
    <source>
        <dbReference type="Proteomes" id="UP000232323"/>
    </source>
</evidence>
<evidence type="ECO:0000256" key="5">
    <source>
        <dbReference type="ARBA" id="ARBA00022884"/>
    </source>
</evidence>
<comment type="caution">
    <text evidence="8">The sequence shown here is derived from an EMBL/GenBank/DDBJ whole genome shotgun (WGS) entry which is preliminary data.</text>
</comment>
<keyword evidence="5" id="KW-0694">RNA-binding</keyword>